<sequence>MTISTCKARTLAWHADNEDLMTQPRRLKYDVIGVTETRRRHPLNAVYEIEEETIVGDFSGKICPRRTPDELHIGTHGVQWDEQGERLSEFIMTTKALMGTRNFRNPLLYAGHGSHPVEGTIPKLTTSSSIKGFALRMSLLSQGFIRVRTTLSSGEDFSFTRSKEKAAKVTEGISRAIINWDLFALACSWEDSAMDSIDEQYDRLAEHLQDCMWEGQSYKIGDKRDFKERRGEVLAKATQAGKIIRHARREFANPKTKMTALRNPNGTTTASRRGMEKIIYSDLFDSHAHLTPHHLMEDGYVLPEVPMYDMPSCRIEKVLDEEQPCEQAEFRKGSSTIDHIHLKLIEVSQDAALAHLDPLEEGLRLS</sequence>
<comment type="caution">
    <text evidence="1">The sequence shown here is derived from an EMBL/GenBank/DDBJ whole genome shotgun (WGS) entry which is preliminary data.</text>
</comment>
<organism evidence="1 2">
    <name type="scientific">Necator americanus</name>
    <name type="common">Human hookworm</name>
    <dbReference type="NCBI Taxonomy" id="51031"/>
    <lineage>
        <taxon>Eukaryota</taxon>
        <taxon>Metazoa</taxon>
        <taxon>Ecdysozoa</taxon>
        <taxon>Nematoda</taxon>
        <taxon>Chromadorea</taxon>
        <taxon>Rhabditida</taxon>
        <taxon>Rhabditina</taxon>
        <taxon>Rhabditomorpha</taxon>
        <taxon>Strongyloidea</taxon>
        <taxon>Ancylostomatidae</taxon>
        <taxon>Bunostominae</taxon>
        <taxon>Necator</taxon>
    </lineage>
</organism>
<gene>
    <name evidence="1" type="primary">Necator_chrX.g21216</name>
    <name evidence="1" type="ORF">RB195_021055</name>
</gene>
<dbReference type="EMBL" id="JAVFWL010000006">
    <property type="protein sequence ID" value="KAK6759200.1"/>
    <property type="molecule type" value="Genomic_DNA"/>
</dbReference>
<name>A0ABR1E934_NECAM</name>
<proteinExistence type="predicted"/>
<keyword evidence="2" id="KW-1185">Reference proteome</keyword>
<dbReference type="Proteomes" id="UP001303046">
    <property type="component" value="Unassembled WGS sequence"/>
</dbReference>
<evidence type="ECO:0000313" key="1">
    <source>
        <dbReference type="EMBL" id="KAK6759200.1"/>
    </source>
</evidence>
<protein>
    <submittedName>
        <fullName evidence="1">Uncharacterized protein</fullName>
    </submittedName>
</protein>
<evidence type="ECO:0000313" key="2">
    <source>
        <dbReference type="Proteomes" id="UP001303046"/>
    </source>
</evidence>
<accession>A0ABR1E934</accession>
<reference evidence="1 2" key="1">
    <citation type="submission" date="2023-08" db="EMBL/GenBank/DDBJ databases">
        <title>A Necator americanus chromosomal reference genome.</title>
        <authorList>
            <person name="Ilik V."/>
            <person name="Petrzelkova K.J."/>
            <person name="Pardy F."/>
            <person name="Fuh T."/>
            <person name="Niatou-Singa F.S."/>
            <person name="Gouil Q."/>
            <person name="Baker L."/>
            <person name="Ritchie M.E."/>
            <person name="Jex A.R."/>
            <person name="Gazzola D."/>
            <person name="Li H."/>
            <person name="Toshio Fujiwara R."/>
            <person name="Zhan B."/>
            <person name="Aroian R.V."/>
            <person name="Pafco B."/>
            <person name="Schwarz E.M."/>
        </authorList>
    </citation>
    <scope>NUCLEOTIDE SEQUENCE [LARGE SCALE GENOMIC DNA]</scope>
    <source>
        <strain evidence="1 2">Aroian</strain>
        <tissue evidence="1">Whole animal</tissue>
    </source>
</reference>